<reference evidence="1 2" key="1">
    <citation type="submission" date="2016-11" db="EMBL/GenBank/DDBJ databases">
        <authorList>
            <person name="Jaros S."/>
            <person name="Januszkiewicz K."/>
            <person name="Wedrychowicz H."/>
        </authorList>
    </citation>
    <scope>NUCLEOTIDE SEQUENCE [LARGE SCALE GENOMIC DNA]</scope>
    <source>
        <strain evidence="1 2">DSM 27063</strain>
    </source>
</reference>
<dbReference type="EMBL" id="FQZE01000010">
    <property type="protein sequence ID" value="SHJ07281.1"/>
    <property type="molecule type" value="Genomic_DNA"/>
</dbReference>
<protein>
    <submittedName>
        <fullName evidence="1">Uncharacterized protein</fullName>
    </submittedName>
</protein>
<keyword evidence="2" id="KW-1185">Reference proteome</keyword>
<proteinExistence type="predicted"/>
<dbReference type="AlphaFoldDB" id="A0A1M6GBI4"/>
<organism evidence="1 2">
    <name type="scientific">Tangfeifania diversioriginum</name>
    <dbReference type="NCBI Taxonomy" id="1168035"/>
    <lineage>
        <taxon>Bacteria</taxon>
        <taxon>Pseudomonadati</taxon>
        <taxon>Bacteroidota</taxon>
        <taxon>Bacteroidia</taxon>
        <taxon>Marinilabiliales</taxon>
        <taxon>Prolixibacteraceae</taxon>
        <taxon>Tangfeifania</taxon>
    </lineage>
</organism>
<evidence type="ECO:0000313" key="2">
    <source>
        <dbReference type="Proteomes" id="UP000184050"/>
    </source>
</evidence>
<dbReference type="STRING" id="1168035.SAMN05444280_110104"/>
<gene>
    <name evidence="1" type="ORF">SAMN05444280_110104</name>
</gene>
<accession>A0A1M6GBI4</accession>
<evidence type="ECO:0000313" key="1">
    <source>
        <dbReference type="EMBL" id="SHJ07281.1"/>
    </source>
</evidence>
<dbReference type="Proteomes" id="UP000184050">
    <property type="component" value="Unassembled WGS sequence"/>
</dbReference>
<name>A0A1M6GBI4_9BACT</name>
<sequence length="44" mass="5157">MKTKQINSTLTLYTNIEKSIRFTLNPKGNQIDFSYFSTWGRGKK</sequence>